<gene>
    <name evidence="2" type="ORF">A3H09_01880</name>
</gene>
<keyword evidence="1" id="KW-0812">Transmembrane</keyword>
<dbReference type="AlphaFoldDB" id="A0A1F5SWP2"/>
<dbReference type="EMBL" id="MFFY01000031">
    <property type="protein sequence ID" value="OGF31137.1"/>
    <property type="molecule type" value="Genomic_DNA"/>
</dbReference>
<comment type="subcellular location">
    <subcellularLocation>
        <location evidence="1">Cell membrane</location>
        <topology evidence="1">Multi-pass membrane protein</topology>
    </subcellularLocation>
</comment>
<feature type="transmembrane region" description="Helical" evidence="1">
    <location>
        <begin position="69"/>
        <end position="93"/>
    </location>
</feature>
<name>A0A1F5SWP2_9BACT</name>
<keyword evidence="1" id="KW-1003">Cell membrane</keyword>
<feature type="transmembrane region" description="Helical" evidence="1">
    <location>
        <begin position="156"/>
        <end position="178"/>
    </location>
</feature>
<feature type="transmembrane region" description="Helical" evidence="1">
    <location>
        <begin position="184"/>
        <end position="206"/>
    </location>
</feature>
<dbReference type="GO" id="GO:0022857">
    <property type="term" value="F:transmembrane transporter activity"/>
    <property type="evidence" value="ECO:0007669"/>
    <property type="project" value="UniProtKB-UniRule"/>
</dbReference>
<feature type="transmembrane region" description="Helical" evidence="1">
    <location>
        <begin position="33"/>
        <end position="57"/>
    </location>
</feature>
<comment type="similarity">
    <text evidence="1">Belongs to the vitamin uptake transporter (VUT/ECF) (TC 2.A.88) family. Q precursor transporter subfamily.</text>
</comment>
<comment type="function">
    <text evidence="1">Involved in the import of queuosine (Q) precursors, required for Q precursor salvage.</text>
</comment>
<keyword evidence="1" id="KW-0813">Transport</keyword>
<evidence type="ECO:0000256" key="1">
    <source>
        <dbReference type="HAMAP-Rule" id="MF_02088"/>
    </source>
</evidence>
<sequence>MLNEKIDLKIIIALTLYLASLFASNTLGLKLMPFLFGTHLSVAVFFFPFVFLMTDVIGQVYGKSMAKNFVRAGFIAILLFLIYSLIALAAPWAKESLWAKESFNTVFGVSFRMSIASLLAYLIAEYQDVFSFFFFKKKLNNKVFWLQSNLSNLWSQLIDTLIFMFVAFLGIYSVKTILLISLPWWLYKVAMGLLYTPLSYLGIYLLQHENSSHKNQSF</sequence>
<keyword evidence="1" id="KW-1133">Transmembrane helix</keyword>
<organism evidence="2 3">
    <name type="scientific">Candidatus Falkowbacteria bacterium RIFCSPLOWO2_12_FULL_45_13</name>
    <dbReference type="NCBI Taxonomy" id="1797991"/>
    <lineage>
        <taxon>Bacteria</taxon>
        <taxon>Candidatus Falkowiibacteriota</taxon>
    </lineage>
</organism>
<dbReference type="PANTHER" id="PTHR34300">
    <property type="entry name" value="QUEUOSINE PRECURSOR TRANSPORTER-RELATED"/>
    <property type="match status" value="1"/>
</dbReference>
<keyword evidence="1" id="KW-0472">Membrane</keyword>
<evidence type="ECO:0000313" key="2">
    <source>
        <dbReference type="EMBL" id="OGF31137.1"/>
    </source>
</evidence>
<dbReference type="InterPro" id="IPR003744">
    <property type="entry name" value="YhhQ"/>
</dbReference>
<dbReference type="Proteomes" id="UP000176915">
    <property type="component" value="Unassembled WGS sequence"/>
</dbReference>
<dbReference type="Pfam" id="PF02592">
    <property type="entry name" value="Vut_1"/>
    <property type="match status" value="1"/>
</dbReference>
<protein>
    <recommendedName>
        <fullName evidence="1">Probable queuosine precursor transporter</fullName>
        <shortName evidence="1">Q precursor transporter</shortName>
    </recommendedName>
</protein>
<dbReference type="GO" id="GO:0005886">
    <property type="term" value="C:plasma membrane"/>
    <property type="evidence" value="ECO:0007669"/>
    <property type="project" value="UniProtKB-SubCell"/>
</dbReference>
<dbReference type="NCBIfam" id="TIGR00697">
    <property type="entry name" value="queuosine precursor transporter"/>
    <property type="match status" value="1"/>
</dbReference>
<reference evidence="2 3" key="1">
    <citation type="journal article" date="2016" name="Nat. Commun.">
        <title>Thousands of microbial genomes shed light on interconnected biogeochemical processes in an aquifer system.</title>
        <authorList>
            <person name="Anantharaman K."/>
            <person name="Brown C.T."/>
            <person name="Hug L.A."/>
            <person name="Sharon I."/>
            <person name="Castelle C.J."/>
            <person name="Probst A.J."/>
            <person name="Thomas B.C."/>
            <person name="Singh A."/>
            <person name="Wilkins M.J."/>
            <person name="Karaoz U."/>
            <person name="Brodie E.L."/>
            <person name="Williams K.H."/>
            <person name="Hubbard S.S."/>
            <person name="Banfield J.F."/>
        </authorList>
    </citation>
    <scope>NUCLEOTIDE SEQUENCE [LARGE SCALE GENOMIC DNA]</scope>
</reference>
<proteinExistence type="inferred from homology"/>
<dbReference type="PANTHER" id="PTHR34300:SF2">
    <property type="entry name" value="QUEUOSINE PRECURSOR TRANSPORTER-RELATED"/>
    <property type="match status" value="1"/>
</dbReference>
<comment type="caution">
    <text evidence="2">The sequence shown here is derived from an EMBL/GenBank/DDBJ whole genome shotgun (WGS) entry which is preliminary data.</text>
</comment>
<dbReference type="HAMAP" id="MF_02088">
    <property type="entry name" value="Q_prec_transport"/>
    <property type="match status" value="1"/>
</dbReference>
<evidence type="ECO:0000313" key="3">
    <source>
        <dbReference type="Proteomes" id="UP000176915"/>
    </source>
</evidence>
<accession>A0A1F5SWP2</accession>
<feature type="transmembrane region" description="Helical" evidence="1">
    <location>
        <begin position="113"/>
        <end position="135"/>
    </location>
</feature>